<reference evidence="1 2" key="1">
    <citation type="submission" date="2005-07" db="EMBL/GenBank/DDBJ databases">
        <authorList>
            <person name="Mural R.J."/>
            <person name="Li P.W."/>
            <person name="Adams M.D."/>
            <person name="Amanatides P.G."/>
            <person name="Baden-Tillson H."/>
            <person name="Barnstead M."/>
            <person name="Chin S.H."/>
            <person name="Dew I."/>
            <person name="Evans C.A."/>
            <person name="Ferriera S."/>
            <person name="Flanigan M."/>
            <person name="Fosler C."/>
            <person name="Glodek A."/>
            <person name="Gu Z."/>
            <person name="Holt R.A."/>
            <person name="Jennings D."/>
            <person name="Kraft C.L."/>
            <person name="Lu F."/>
            <person name="Nguyen T."/>
            <person name="Nusskern D.R."/>
            <person name="Pfannkoch C.M."/>
            <person name="Sitter C."/>
            <person name="Sutton G.G."/>
            <person name="Venter J.C."/>
            <person name="Wang Z."/>
            <person name="Woodage T."/>
            <person name="Zheng X.H."/>
            <person name="Zhong F."/>
        </authorList>
    </citation>
    <scope>NUCLEOTIDE SEQUENCE [LARGE SCALE GENOMIC DNA]</scope>
    <source>
        <strain>BN</strain>
        <strain evidence="2">Sprague-Dawley</strain>
    </source>
</reference>
<name>A6HCZ4_RAT</name>
<evidence type="ECO:0000313" key="1">
    <source>
        <dbReference type="EMBL" id="EDM03898.1"/>
    </source>
</evidence>
<evidence type="ECO:0000313" key="2">
    <source>
        <dbReference type="Proteomes" id="UP000234681"/>
    </source>
</evidence>
<organism evidence="1 2">
    <name type="scientific">Rattus norvegicus</name>
    <name type="common">Rat</name>
    <dbReference type="NCBI Taxonomy" id="10116"/>
    <lineage>
        <taxon>Eukaryota</taxon>
        <taxon>Metazoa</taxon>
        <taxon>Chordata</taxon>
        <taxon>Craniata</taxon>
        <taxon>Vertebrata</taxon>
        <taxon>Euteleostomi</taxon>
        <taxon>Mammalia</taxon>
        <taxon>Eutheria</taxon>
        <taxon>Euarchontoglires</taxon>
        <taxon>Glires</taxon>
        <taxon>Rodentia</taxon>
        <taxon>Myomorpha</taxon>
        <taxon>Muroidea</taxon>
        <taxon>Muridae</taxon>
        <taxon>Murinae</taxon>
        <taxon>Rattus</taxon>
    </lineage>
</organism>
<gene>
    <name evidence="1" type="ORF">rCG_33503</name>
</gene>
<proteinExistence type="predicted"/>
<dbReference type="EMBL" id="CH473948">
    <property type="protein sequence ID" value="EDM03898.1"/>
    <property type="molecule type" value="Genomic_DNA"/>
</dbReference>
<sequence length="33" mass="3814">MLLLSGMENRWRSLNLQGPPYAMQGHSCVKHRC</sequence>
<dbReference type="AlphaFoldDB" id="A6HCZ4"/>
<dbReference type="Proteomes" id="UP000234681">
    <property type="component" value="Chromosome 10"/>
</dbReference>
<accession>A6HCZ4</accession>
<protein>
    <submittedName>
        <fullName evidence="1">RCG33503</fullName>
    </submittedName>
</protein>